<dbReference type="SMART" id="SM00256">
    <property type="entry name" value="FBOX"/>
    <property type="match status" value="1"/>
</dbReference>
<dbReference type="Proteomes" id="UP000467841">
    <property type="component" value="Unassembled WGS sequence"/>
</dbReference>
<accession>A0A6D2HZA3</accession>
<gene>
    <name evidence="2" type="ORF">MERR_LOCUS6566</name>
</gene>
<evidence type="ECO:0000259" key="1">
    <source>
        <dbReference type="PROSITE" id="PS50181"/>
    </source>
</evidence>
<dbReference type="InterPro" id="IPR001810">
    <property type="entry name" value="F-box_dom"/>
</dbReference>
<dbReference type="PANTHER" id="PTHR31672:SF10">
    <property type="entry name" value="F-BOX DOMAIN-CONTAINING PROTEIN"/>
    <property type="match status" value="1"/>
</dbReference>
<protein>
    <recommendedName>
        <fullName evidence="1">F-box domain-containing protein</fullName>
    </recommendedName>
</protein>
<dbReference type="Pfam" id="PF00646">
    <property type="entry name" value="F-box"/>
    <property type="match status" value="1"/>
</dbReference>
<dbReference type="EMBL" id="CACVBM020000444">
    <property type="protein sequence ID" value="CAA7019331.1"/>
    <property type="molecule type" value="Genomic_DNA"/>
</dbReference>
<dbReference type="PANTHER" id="PTHR31672">
    <property type="entry name" value="BNACNNG10540D PROTEIN"/>
    <property type="match status" value="1"/>
</dbReference>
<reference evidence="2" key="1">
    <citation type="submission" date="2020-01" db="EMBL/GenBank/DDBJ databases">
        <authorList>
            <person name="Mishra B."/>
        </authorList>
    </citation>
    <scope>NUCLEOTIDE SEQUENCE [LARGE SCALE GENOMIC DNA]</scope>
</reference>
<feature type="domain" description="F-box" evidence="1">
    <location>
        <begin position="1"/>
        <end position="47"/>
    </location>
</feature>
<dbReference type="InterPro" id="IPR050796">
    <property type="entry name" value="SCF_F-box_component"/>
</dbReference>
<dbReference type="InterPro" id="IPR017451">
    <property type="entry name" value="F-box-assoc_interact_dom"/>
</dbReference>
<evidence type="ECO:0000313" key="3">
    <source>
        <dbReference type="Proteomes" id="UP000467841"/>
    </source>
</evidence>
<dbReference type="NCBIfam" id="TIGR01640">
    <property type="entry name" value="F_box_assoc_1"/>
    <property type="match status" value="1"/>
</dbReference>
<dbReference type="Pfam" id="PF07734">
    <property type="entry name" value="FBA_1"/>
    <property type="match status" value="1"/>
</dbReference>
<proteinExistence type="predicted"/>
<evidence type="ECO:0000313" key="2">
    <source>
        <dbReference type="EMBL" id="CAA7019331.1"/>
    </source>
</evidence>
<dbReference type="InterPro" id="IPR006527">
    <property type="entry name" value="F-box-assoc_dom_typ1"/>
</dbReference>
<keyword evidence="3" id="KW-1185">Reference proteome</keyword>
<dbReference type="PROSITE" id="PS50181">
    <property type="entry name" value="FBOX"/>
    <property type="match status" value="1"/>
</dbReference>
<dbReference type="InterPro" id="IPR036047">
    <property type="entry name" value="F-box-like_dom_sf"/>
</dbReference>
<organism evidence="2 3">
    <name type="scientific">Microthlaspi erraticum</name>
    <dbReference type="NCBI Taxonomy" id="1685480"/>
    <lineage>
        <taxon>Eukaryota</taxon>
        <taxon>Viridiplantae</taxon>
        <taxon>Streptophyta</taxon>
        <taxon>Embryophyta</taxon>
        <taxon>Tracheophyta</taxon>
        <taxon>Spermatophyta</taxon>
        <taxon>Magnoliopsida</taxon>
        <taxon>eudicotyledons</taxon>
        <taxon>Gunneridae</taxon>
        <taxon>Pentapetalae</taxon>
        <taxon>rosids</taxon>
        <taxon>malvids</taxon>
        <taxon>Brassicales</taxon>
        <taxon>Brassicaceae</taxon>
        <taxon>Coluteocarpeae</taxon>
        <taxon>Microthlaspi</taxon>
    </lineage>
</organism>
<dbReference type="SUPFAM" id="SSF50965">
    <property type="entry name" value="Galactose oxidase, central domain"/>
    <property type="match status" value="1"/>
</dbReference>
<dbReference type="Gene3D" id="1.20.1280.50">
    <property type="match status" value="1"/>
</dbReference>
<sequence length="414" mass="48392">MTTISDLPRDMVEEIVSRIPLKLMREVRLTCREWNSLLKSESLTKMRIGKEETMEKQGESRMVVLTNDNLYLMSIVVDEKKPCTEVKGKLSRVKIYLVFHCEGLLLCILKDDKTRLVVWNPYSGQTRSIQLIYRYTKHIFQNKDRYGYALGYKKNKKKKKKKSHKILRFVDTEHCFTCYEIYDFESGLWTTLEVTPHWRIHGVEHGVSLKGNSYWCASERNSPIGSRSIDRIICFDFTRERFGPLLRLPFSSWDGTVNLSCVREEKLAALYHQAHCMEIWITTKIEPKKMSWNKFLTLELGPEGPIDVQNFSFFIDEVKKVAMLFERIFVCGEYEFLERNNFVNIIGVAGDVRQVELGEIAVRAYKLNVCPLVPSFVQIKQPARGKKRKQSILENCRFDQKLLIMKKKPAKGES</sequence>
<name>A0A6D2HZA3_9BRAS</name>
<dbReference type="AlphaFoldDB" id="A0A6D2HZA3"/>
<dbReference type="OrthoDB" id="1279258at2759"/>
<dbReference type="SUPFAM" id="SSF81383">
    <property type="entry name" value="F-box domain"/>
    <property type="match status" value="1"/>
</dbReference>
<dbReference type="InterPro" id="IPR011043">
    <property type="entry name" value="Gal_Oxase/kelch_b-propeller"/>
</dbReference>
<comment type="caution">
    <text evidence="2">The sequence shown here is derived from an EMBL/GenBank/DDBJ whole genome shotgun (WGS) entry which is preliminary data.</text>
</comment>